<dbReference type="EC" id="5.6.2.4" evidence="7"/>
<comment type="caution">
    <text evidence="11">The sequence shown here is derived from an EMBL/GenBank/DDBJ whole genome shotgun (WGS) entry which is preliminary data.</text>
</comment>
<evidence type="ECO:0000259" key="9">
    <source>
        <dbReference type="Pfam" id="PF00580"/>
    </source>
</evidence>
<accession>A0AAW7HLF1</accession>
<dbReference type="AlphaFoldDB" id="A0AAW7HLF1"/>
<evidence type="ECO:0000256" key="5">
    <source>
        <dbReference type="ARBA" id="ARBA00023235"/>
    </source>
</evidence>
<comment type="catalytic activity">
    <reaction evidence="8">
        <text>ATP + H2O = ADP + phosphate + H(+)</text>
        <dbReference type="Rhea" id="RHEA:13065"/>
        <dbReference type="ChEBI" id="CHEBI:15377"/>
        <dbReference type="ChEBI" id="CHEBI:15378"/>
        <dbReference type="ChEBI" id="CHEBI:30616"/>
        <dbReference type="ChEBI" id="CHEBI:43474"/>
        <dbReference type="ChEBI" id="CHEBI:456216"/>
        <dbReference type="EC" id="5.6.2.4"/>
    </reaction>
</comment>
<dbReference type="Pfam" id="PF00580">
    <property type="entry name" value="UvrD-helicase"/>
    <property type="match status" value="1"/>
</dbReference>
<keyword evidence="5" id="KW-0413">Isomerase</keyword>
<evidence type="ECO:0000259" key="10">
    <source>
        <dbReference type="Pfam" id="PF13361"/>
    </source>
</evidence>
<dbReference type="GO" id="GO:0016787">
    <property type="term" value="F:hydrolase activity"/>
    <property type="evidence" value="ECO:0007669"/>
    <property type="project" value="UniProtKB-KW"/>
</dbReference>
<feature type="domain" description="UvrD-like helicase C-terminal" evidence="10">
    <location>
        <begin position="396"/>
        <end position="475"/>
    </location>
</feature>
<dbReference type="InterPro" id="IPR014017">
    <property type="entry name" value="DNA_helicase_UvrD-like_C"/>
</dbReference>
<gene>
    <name evidence="11" type="ORF">LU674_001330</name>
</gene>
<dbReference type="Gene3D" id="3.40.50.300">
    <property type="entry name" value="P-loop containing nucleotide triphosphate hydrolases"/>
    <property type="match status" value="2"/>
</dbReference>
<evidence type="ECO:0000313" key="12">
    <source>
        <dbReference type="Proteomes" id="UP001165439"/>
    </source>
</evidence>
<evidence type="ECO:0000256" key="2">
    <source>
        <dbReference type="ARBA" id="ARBA00022801"/>
    </source>
</evidence>
<sequence length="624" mass="68416">MAAKAFTPNKDQAVALGSTAKRLLIRAKAGAGKTSLLIKHALQFPTQRLLYVTFGKANKEDAAARFPDNVTTKTSHGLAWEVGGQFKKVGKQDDLHPSHLAKQYGIPMAFARHLYVTLHNYMVSADREILAAHVPAQIVGDDREKTAEWAKVVWEDLQRLRQWSRGCGDSQAERAEFLETTHLRMPHDGYLKLWSLGDPDLSHRYDQILLDEYQDTNPVFAAVILRQNCPLRLAGDDFQAIFGFRGAYNTFEPSQFDQVVSLSESHRYGAGIAELATMLLREFAGEQDPVRSSRHELTTRFAVDRTKPYAIIGRTNAKLFASAVQLLEGQRLHFVGGVNEYPFDKLVEVHHLRANTGVRLRDPLLSAFRSLQDLEAYANDTDDKEIHALISVAKQYGDQIPSLVQRIKDACVSDINDATVILCTAHRSKGLEFPQVVLLSDFLNLITDAGLPLVLDTPELRQELHLLYVALTRAMESIEVNEQIQAVLRYCETAGGVVGEAVEPVAKHTEQVGGLSLVVSPEQEAETFAAITGVGALSKVAELVGADAALLFEGDQVESRIELAILRHAALTAAAIAGVVGVSVSQAADTVASMVRQGRLHGGLFIGCPDITGRLVSDLHLEVA</sequence>
<dbReference type="RefSeq" id="WP_054926313.1">
    <property type="nucleotide sequence ID" value="NZ_JAJSRF020000001.1"/>
</dbReference>
<name>A0AAW7HLF1_9PSED</name>
<dbReference type="Pfam" id="PF13361">
    <property type="entry name" value="UvrD_C"/>
    <property type="match status" value="1"/>
</dbReference>
<dbReference type="EMBL" id="JAJSRF020000001">
    <property type="protein sequence ID" value="MDM3950992.1"/>
    <property type="molecule type" value="Genomic_DNA"/>
</dbReference>
<dbReference type="GO" id="GO:0043138">
    <property type="term" value="F:3'-5' DNA helicase activity"/>
    <property type="evidence" value="ECO:0007669"/>
    <property type="project" value="UniProtKB-EC"/>
</dbReference>
<comment type="catalytic activity">
    <reaction evidence="6">
        <text>Couples ATP hydrolysis with the unwinding of duplex DNA by translocating in the 3'-5' direction.</text>
        <dbReference type="EC" id="5.6.2.4"/>
    </reaction>
</comment>
<keyword evidence="2" id="KW-0378">Hydrolase</keyword>
<evidence type="ECO:0000256" key="4">
    <source>
        <dbReference type="ARBA" id="ARBA00022840"/>
    </source>
</evidence>
<dbReference type="GO" id="GO:0031297">
    <property type="term" value="P:replication fork processing"/>
    <property type="evidence" value="ECO:0007669"/>
    <property type="project" value="TreeGrafter"/>
</dbReference>
<evidence type="ECO:0000256" key="7">
    <source>
        <dbReference type="ARBA" id="ARBA00034808"/>
    </source>
</evidence>
<keyword evidence="4" id="KW-0067">ATP-binding</keyword>
<dbReference type="GO" id="GO:0000724">
    <property type="term" value="P:double-strand break repair via homologous recombination"/>
    <property type="evidence" value="ECO:0007669"/>
    <property type="project" value="TreeGrafter"/>
</dbReference>
<keyword evidence="1" id="KW-0547">Nucleotide-binding</keyword>
<dbReference type="GO" id="GO:0005524">
    <property type="term" value="F:ATP binding"/>
    <property type="evidence" value="ECO:0007669"/>
    <property type="project" value="UniProtKB-KW"/>
</dbReference>
<organism evidence="11 12">
    <name type="scientific">Pseudomonas alloputida</name>
    <dbReference type="NCBI Taxonomy" id="1940621"/>
    <lineage>
        <taxon>Bacteria</taxon>
        <taxon>Pseudomonadati</taxon>
        <taxon>Pseudomonadota</taxon>
        <taxon>Gammaproteobacteria</taxon>
        <taxon>Pseudomonadales</taxon>
        <taxon>Pseudomonadaceae</taxon>
        <taxon>Pseudomonas</taxon>
    </lineage>
</organism>
<protein>
    <recommendedName>
        <fullName evidence="7">DNA 3'-5' helicase</fullName>
        <ecNumber evidence="7">5.6.2.4</ecNumber>
    </recommendedName>
</protein>
<reference evidence="11" key="1">
    <citation type="submission" date="2023-06" db="EMBL/GenBank/DDBJ databases">
        <title>MBL-encoding genomic islands in Pseudomonas spp. in Poland.</title>
        <authorList>
            <person name="Urbanowicz P."/>
            <person name="Izdebski R."/>
            <person name="Biedrzycka M."/>
            <person name="Gniadkowski M."/>
        </authorList>
    </citation>
    <scope>NUCLEOTIDE SEQUENCE</scope>
    <source>
        <strain evidence="11">NMI5768_13</strain>
    </source>
</reference>
<dbReference type="SUPFAM" id="SSF52540">
    <property type="entry name" value="P-loop containing nucleoside triphosphate hydrolases"/>
    <property type="match status" value="1"/>
</dbReference>
<dbReference type="InterPro" id="IPR027417">
    <property type="entry name" value="P-loop_NTPase"/>
</dbReference>
<evidence type="ECO:0000256" key="3">
    <source>
        <dbReference type="ARBA" id="ARBA00022806"/>
    </source>
</evidence>
<keyword evidence="3" id="KW-0347">Helicase</keyword>
<evidence type="ECO:0000313" key="11">
    <source>
        <dbReference type="EMBL" id="MDM3950992.1"/>
    </source>
</evidence>
<dbReference type="InterPro" id="IPR000212">
    <property type="entry name" value="DNA_helicase_UvrD/REP"/>
</dbReference>
<dbReference type="PANTHER" id="PTHR11070:SF30">
    <property type="entry name" value="F-BOX DNA HELICASE 1"/>
    <property type="match status" value="1"/>
</dbReference>
<dbReference type="GO" id="GO:0003677">
    <property type="term" value="F:DNA binding"/>
    <property type="evidence" value="ECO:0007669"/>
    <property type="project" value="InterPro"/>
</dbReference>
<dbReference type="PANTHER" id="PTHR11070">
    <property type="entry name" value="UVRD / RECB / PCRA DNA HELICASE FAMILY MEMBER"/>
    <property type="match status" value="1"/>
</dbReference>
<proteinExistence type="predicted"/>
<dbReference type="InterPro" id="IPR014016">
    <property type="entry name" value="UvrD-like_ATP-bd"/>
</dbReference>
<feature type="domain" description="UvrD-like helicase ATP-binding" evidence="9">
    <location>
        <begin position="200"/>
        <end position="249"/>
    </location>
</feature>
<evidence type="ECO:0000256" key="1">
    <source>
        <dbReference type="ARBA" id="ARBA00022741"/>
    </source>
</evidence>
<dbReference type="Proteomes" id="UP001165439">
    <property type="component" value="Unassembled WGS sequence"/>
</dbReference>
<evidence type="ECO:0000256" key="6">
    <source>
        <dbReference type="ARBA" id="ARBA00034617"/>
    </source>
</evidence>
<evidence type="ECO:0000256" key="8">
    <source>
        <dbReference type="ARBA" id="ARBA00048988"/>
    </source>
</evidence>